<keyword evidence="5" id="KW-1185">Reference proteome</keyword>
<name>D2NNW4_ROTMD</name>
<dbReference type="CDD" id="cd12797">
    <property type="entry name" value="M23_peptidase"/>
    <property type="match status" value="1"/>
</dbReference>
<accession>D2NNW4</accession>
<dbReference type="Proteomes" id="UP000001883">
    <property type="component" value="Chromosome"/>
</dbReference>
<dbReference type="InterPro" id="IPR011055">
    <property type="entry name" value="Dup_hybrid_motif"/>
</dbReference>
<feature type="chain" id="PRO_5039197584" evidence="2">
    <location>
        <begin position="30"/>
        <end position="237"/>
    </location>
</feature>
<keyword evidence="1 2" id="KW-0732">Signal</keyword>
<organism evidence="4 5">
    <name type="scientific">Rothia mucilaginosa (strain DY-18)</name>
    <name type="common">Stomatococcus mucilaginosus</name>
    <dbReference type="NCBI Taxonomy" id="680646"/>
    <lineage>
        <taxon>Bacteria</taxon>
        <taxon>Bacillati</taxon>
        <taxon>Actinomycetota</taxon>
        <taxon>Actinomycetes</taxon>
        <taxon>Micrococcales</taxon>
        <taxon>Micrococcaceae</taxon>
        <taxon>Rothia</taxon>
    </lineage>
</organism>
<dbReference type="eggNOG" id="COG0739">
    <property type="taxonomic scope" value="Bacteria"/>
</dbReference>
<dbReference type="HOGENOM" id="CLU_077601_3_1_11"/>
<reference evidence="4 5" key="3">
    <citation type="journal article" date="2010" name="Sequencing">
        <title>Complete Genome Sequence of Rothia mucilaginosa DY-18: A Clinical Isolate with Dense Meshwork-Like Structures from a Persistent Apical Periodontitis Lesion.</title>
        <authorList>
            <person name="Yamane K."/>
            <person name="Nambu T."/>
            <person name="Yamanaka T."/>
            <person name="Mashimo C."/>
            <person name="Sugimori C."/>
            <person name="Leung K.-P."/>
            <person name="Fukushima H."/>
        </authorList>
    </citation>
    <scope>NUCLEOTIDE SEQUENCE [LARGE SCALE GENOMIC DNA]</scope>
    <source>
        <strain evidence="4 5">DY-18</strain>
    </source>
</reference>
<protein>
    <submittedName>
        <fullName evidence="4">Membrane protein related to metalloendopeptidase</fullName>
    </submittedName>
</protein>
<dbReference type="PANTHER" id="PTHR21666:SF289">
    <property type="entry name" value="L-ALA--D-GLU ENDOPEPTIDASE"/>
    <property type="match status" value="1"/>
</dbReference>
<dbReference type="KEGG" id="rmu:RMDY18_15000"/>
<gene>
    <name evidence="4" type="ordered locus">RMDY18_15000</name>
</gene>
<feature type="signal peptide" evidence="2">
    <location>
        <begin position="1"/>
        <end position="29"/>
    </location>
</feature>
<evidence type="ECO:0000259" key="3">
    <source>
        <dbReference type="Pfam" id="PF01551"/>
    </source>
</evidence>
<dbReference type="GO" id="GO:0004222">
    <property type="term" value="F:metalloendopeptidase activity"/>
    <property type="evidence" value="ECO:0007669"/>
    <property type="project" value="TreeGrafter"/>
</dbReference>
<evidence type="ECO:0000256" key="2">
    <source>
        <dbReference type="SAM" id="SignalP"/>
    </source>
</evidence>
<evidence type="ECO:0000313" key="4">
    <source>
        <dbReference type="EMBL" id="BAI65332.1"/>
    </source>
</evidence>
<dbReference type="InterPro" id="IPR050570">
    <property type="entry name" value="Cell_wall_metabolism_enzyme"/>
</dbReference>
<feature type="domain" description="M23ase beta-sheet core" evidence="3">
    <location>
        <begin position="106"/>
        <end position="204"/>
    </location>
</feature>
<dbReference type="Gene3D" id="2.70.70.10">
    <property type="entry name" value="Glucose Permease (Domain IIA)"/>
    <property type="match status" value="1"/>
</dbReference>
<reference evidence="4 5" key="2">
    <citation type="journal article" date="2010" name="J Osaka Dent Univ">
        <title>Isolation and identification of Rothia mucilaginosa from persistent apical periodontitis lesions.</title>
        <authorList>
            <person name="Yamane K."/>
            <person name="Yoshida M."/>
            <person name="Fujihira T."/>
            <person name="Baba T."/>
            <person name="Tsuji N."/>
            <person name="Hayashi H."/>
            <person name="Sugimori C."/>
            <person name="Yamanaka T."/>
            <person name="Mashimo C."/>
            <person name="Nambu T."/>
            <person name="Kawai H."/>
            <person name="Fukushima H."/>
        </authorList>
    </citation>
    <scope>NUCLEOTIDE SEQUENCE [LARGE SCALE GENOMIC DNA]</scope>
    <source>
        <strain evidence="4 5">DY-18</strain>
    </source>
</reference>
<dbReference type="PANTHER" id="PTHR21666">
    <property type="entry name" value="PEPTIDASE-RELATED"/>
    <property type="match status" value="1"/>
</dbReference>
<reference evidence="5" key="1">
    <citation type="submission" date="2009-07" db="EMBL/GenBank/DDBJ databases">
        <title>Complete genome sequence of Rothia mucilaginosa DJ.</title>
        <authorList>
            <person name="Yamane K."/>
            <person name="Nambu T."/>
            <person name="Mashimo C."/>
            <person name="Sugimori C."/>
            <person name="Yamanaka T."/>
            <person name="Leung K."/>
            <person name="Fukushima H."/>
        </authorList>
    </citation>
    <scope>NUCLEOTIDE SEQUENCE [LARGE SCALE GENOMIC DNA]</scope>
    <source>
        <strain evidence="5">DY-18</strain>
    </source>
</reference>
<dbReference type="Pfam" id="PF01551">
    <property type="entry name" value="Peptidase_M23"/>
    <property type="match status" value="1"/>
</dbReference>
<sequence length="237" mass="24951">MKQNMKTLATTLRHTILVVCCLLGALASAGGQGYAGSQGYSSWISFTGGAGFTDGAASSTQVPGNAHIPHTVELTASRLRYRSPTAESRPRVIRPFEKPTQRWSAGHRGVDLAVPVNDRRVYAPAPGKVVFSGTVVNRKVLVIAHPDGRRSTFEPMDEALPVGTTVAAGDVIGTVAGTANGNSERPYQRCSTPCLYWGVRQGGARGDGSGKTAEYINPMSLLGSKEPSILLPVPGGY</sequence>
<dbReference type="InterPro" id="IPR016047">
    <property type="entry name" value="M23ase_b-sheet_dom"/>
</dbReference>
<dbReference type="STRING" id="680646.RMDY18_15000"/>
<dbReference type="SUPFAM" id="SSF51261">
    <property type="entry name" value="Duplicated hybrid motif"/>
    <property type="match status" value="1"/>
</dbReference>
<evidence type="ECO:0000313" key="5">
    <source>
        <dbReference type="Proteomes" id="UP000001883"/>
    </source>
</evidence>
<dbReference type="EMBL" id="AP011540">
    <property type="protein sequence ID" value="BAI65332.1"/>
    <property type="molecule type" value="Genomic_DNA"/>
</dbReference>
<evidence type="ECO:0000256" key="1">
    <source>
        <dbReference type="ARBA" id="ARBA00022729"/>
    </source>
</evidence>
<proteinExistence type="predicted"/>
<dbReference type="AlphaFoldDB" id="D2NNW4"/>